<gene>
    <name evidence="2" type="ORF">EMO89_04380</name>
</gene>
<dbReference type="RefSeq" id="WP_150381068.1">
    <property type="nucleotide sequence ID" value="NZ_RZUI01000004.1"/>
</dbReference>
<sequence>MVRFPEPNYDTFKTDMGWVIDLGRGLDIYQRYEADWFSPLLRMPVLRAVRNCTVNYSRTE</sequence>
<evidence type="ECO:0000259" key="1">
    <source>
        <dbReference type="Pfam" id="PF16565"/>
    </source>
</evidence>
<evidence type="ECO:0000313" key="3">
    <source>
        <dbReference type="Proteomes" id="UP000412028"/>
    </source>
</evidence>
<dbReference type="InterPro" id="IPR032341">
    <property type="entry name" value="MITD1_C"/>
</dbReference>
<reference evidence="2 3" key="1">
    <citation type="journal article" date="2019" name="Syst. Appl. Microbiol.">
        <title>Characterization of Bifidobacterium species in feaces of the Egyptian fruit bat: Description of B. vespertilionis sp. nov. and B. rousetti sp. nov.</title>
        <authorList>
            <person name="Modesto M."/>
            <person name="Satti M."/>
            <person name="Watanabe K."/>
            <person name="Puglisi E."/>
            <person name="Morelli L."/>
            <person name="Huang C.-H."/>
            <person name="Liou J.-S."/>
            <person name="Miyashita M."/>
            <person name="Tamura T."/>
            <person name="Saito S."/>
            <person name="Mori K."/>
            <person name="Huang L."/>
            <person name="Sciavilla P."/>
            <person name="Sandri C."/>
            <person name="Spiezio C."/>
            <person name="Vitali F."/>
            <person name="Cavalieri D."/>
            <person name="Perpetuini G."/>
            <person name="Tofalo R."/>
            <person name="Bonetti A."/>
            <person name="Arita M."/>
            <person name="Mattarelli P."/>
        </authorList>
    </citation>
    <scope>NUCLEOTIDE SEQUENCE [LARGE SCALE GENOMIC DNA]</scope>
    <source>
        <strain evidence="2 3">RST7</strain>
    </source>
</reference>
<feature type="domain" description="MITD1 C-terminal phospholipase D-like" evidence="1">
    <location>
        <begin position="13"/>
        <end position="56"/>
    </location>
</feature>
<dbReference type="Pfam" id="PF16565">
    <property type="entry name" value="MIT_C"/>
    <property type="match status" value="1"/>
</dbReference>
<comment type="caution">
    <text evidence="2">The sequence shown here is derived from an EMBL/GenBank/DDBJ whole genome shotgun (WGS) entry which is preliminary data.</text>
</comment>
<proteinExistence type="predicted"/>
<dbReference type="InterPro" id="IPR038113">
    <property type="entry name" value="MITD1_C_sf"/>
</dbReference>
<organism evidence="2 3">
    <name type="scientific">Bifidobacterium tissieri</name>
    <dbReference type="NCBI Taxonomy" id="1630162"/>
    <lineage>
        <taxon>Bacteria</taxon>
        <taxon>Bacillati</taxon>
        <taxon>Actinomycetota</taxon>
        <taxon>Actinomycetes</taxon>
        <taxon>Bifidobacteriales</taxon>
        <taxon>Bifidobacteriaceae</taxon>
        <taxon>Bifidobacterium</taxon>
    </lineage>
</organism>
<dbReference type="EMBL" id="RZUI01000004">
    <property type="protein sequence ID" value="KAA8830705.1"/>
    <property type="molecule type" value="Genomic_DNA"/>
</dbReference>
<evidence type="ECO:0000313" key="2">
    <source>
        <dbReference type="EMBL" id="KAA8830705.1"/>
    </source>
</evidence>
<dbReference type="AlphaFoldDB" id="A0A5M9ZWE9"/>
<dbReference type="Gene3D" id="3.30.870.30">
    <property type="entry name" value="MITD, C-terminal phospholipase D-like domain"/>
    <property type="match status" value="1"/>
</dbReference>
<dbReference type="Proteomes" id="UP000412028">
    <property type="component" value="Unassembled WGS sequence"/>
</dbReference>
<protein>
    <recommendedName>
        <fullName evidence="1">MITD1 C-terminal phospholipase D-like domain-containing protein</fullName>
    </recommendedName>
</protein>
<accession>A0A5M9ZWE9</accession>
<dbReference type="OrthoDB" id="5297084at2"/>
<name>A0A5M9ZWE9_9BIFI</name>